<evidence type="ECO:0000256" key="3">
    <source>
        <dbReference type="ARBA" id="ARBA00019010"/>
    </source>
</evidence>
<dbReference type="GO" id="GO:0046872">
    <property type="term" value="F:metal ion binding"/>
    <property type="evidence" value="ECO:0007669"/>
    <property type="project" value="UniProtKB-KW"/>
</dbReference>
<dbReference type="InParanoid" id="W0DSY2"/>
<dbReference type="InterPro" id="IPR003442">
    <property type="entry name" value="T6A_TsaE"/>
</dbReference>
<evidence type="ECO:0000256" key="5">
    <source>
        <dbReference type="ARBA" id="ARBA00022694"/>
    </source>
</evidence>
<name>W0DSY2_9GAMM</name>
<evidence type="ECO:0000256" key="10">
    <source>
        <dbReference type="ARBA" id="ARBA00032441"/>
    </source>
</evidence>
<dbReference type="GO" id="GO:0005524">
    <property type="term" value="F:ATP binding"/>
    <property type="evidence" value="ECO:0007669"/>
    <property type="project" value="UniProtKB-KW"/>
</dbReference>
<dbReference type="HOGENOM" id="CLU_087829_2_1_6"/>
<dbReference type="OrthoDB" id="9800307at2"/>
<accession>W0DSY2</accession>
<dbReference type="FunCoup" id="W0DSY2">
    <property type="interactions" value="278"/>
</dbReference>
<dbReference type="InterPro" id="IPR027417">
    <property type="entry name" value="P-loop_NTPase"/>
</dbReference>
<dbReference type="KEGG" id="tao:THIAE_07105"/>
<dbReference type="GO" id="GO:0002949">
    <property type="term" value="P:tRNA threonylcarbamoyladenosine modification"/>
    <property type="evidence" value="ECO:0007669"/>
    <property type="project" value="InterPro"/>
</dbReference>
<proteinExistence type="inferred from homology"/>
<reference evidence="11 12" key="1">
    <citation type="submission" date="2013-12" db="EMBL/GenBank/DDBJ databases">
        <authorList>
            <consortium name="DOE Joint Genome Institute"/>
            <person name="Kappler U."/>
            <person name="Huntemann M."/>
            <person name="Han J."/>
            <person name="Chen A."/>
            <person name="Kyrpides N."/>
            <person name="Mavromatis K."/>
            <person name="Markowitz V."/>
            <person name="Palaniappan K."/>
            <person name="Ivanova N."/>
            <person name="Schaumberg A."/>
            <person name="Pati A."/>
            <person name="Liolios K."/>
            <person name="Nordberg H.P."/>
            <person name="Cantor M.N."/>
            <person name="Hua S.X."/>
            <person name="Woyke T."/>
        </authorList>
    </citation>
    <scope>NUCLEOTIDE SEQUENCE [LARGE SCALE GENOMIC DNA]</scope>
    <source>
        <strain evidence="12">AL2</strain>
    </source>
</reference>
<dbReference type="GO" id="GO:0005737">
    <property type="term" value="C:cytoplasm"/>
    <property type="evidence" value="ECO:0007669"/>
    <property type="project" value="UniProtKB-SubCell"/>
</dbReference>
<dbReference type="AlphaFoldDB" id="W0DSY2"/>
<keyword evidence="7" id="KW-0547">Nucleotide-binding</keyword>
<comment type="subcellular location">
    <subcellularLocation>
        <location evidence="1">Cytoplasm</location>
    </subcellularLocation>
</comment>
<evidence type="ECO:0000256" key="9">
    <source>
        <dbReference type="ARBA" id="ARBA00022842"/>
    </source>
</evidence>
<dbReference type="PANTHER" id="PTHR33540:SF2">
    <property type="entry name" value="TRNA THREONYLCARBAMOYLADENOSINE BIOSYNTHESIS PROTEIN TSAE"/>
    <property type="match status" value="1"/>
</dbReference>
<keyword evidence="9" id="KW-0460">Magnesium</keyword>
<dbReference type="eggNOG" id="COG0802">
    <property type="taxonomic scope" value="Bacteria"/>
</dbReference>
<dbReference type="PANTHER" id="PTHR33540">
    <property type="entry name" value="TRNA THREONYLCARBAMOYLADENOSINE BIOSYNTHESIS PROTEIN TSAE"/>
    <property type="match status" value="1"/>
</dbReference>
<comment type="similarity">
    <text evidence="2">Belongs to the TsaE family.</text>
</comment>
<dbReference type="SUPFAM" id="SSF52540">
    <property type="entry name" value="P-loop containing nucleoside triphosphate hydrolases"/>
    <property type="match status" value="1"/>
</dbReference>
<evidence type="ECO:0000256" key="8">
    <source>
        <dbReference type="ARBA" id="ARBA00022840"/>
    </source>
</evidence>
<protein>
    <recommendedName>
        <fullName evidence="3">tRNA threonylcarbamoyladenosine biosynthesis protein TsaE</fullName>
    </recommendedName>
    <alternativeName>
        <fullName evidence="10">t(6)A37 threonylcarbamoyladenosine biosynthesis protein TsaE</fullName>
    </alternativeName>
</protein>
<evidence type="ECO:0000256" key="7">
    <source>
        <dbReference type="ARBA" id="ARBA00022741"/>
    </source>
</evidence>
<gene>
    <name evidence="11" type="ORF">THIAE_07105</name>
</gene>
<evidence type="ECO:0000313" key="12">
    <source>
        <dbReference type="Proteomes" id="UP000005380"/>
    </source>
</evidence>
<dbReference type="Gene3D" id="3.40.50.300">
    <property type="entry name" value="P-loop containing nucleotide triphosphate hydrolases"/>
    <property type="match status" value="1"/>
</dbReference>
<sequence>MVHDQYSTKQYYLADTETTQKMGQGLANHWLQTSSNDRPRVWYLAGDLGAGKTTFSQAFIKTLMQDATLRVKSPTYTLIESYESDTDDCRVLHADLYRLVEAEELEYLGFRDLEMQADVLLIEWPSKGEGFLPKADIILDLSISDTGRYLNIKTFDSCMQDWLARFD</sequence>
<dbReference type="STRING" id="717772.THIAE_07105"/>
<organism evidence="11 12">
    <name type="scientific">Thiomicrospira aerophila AL3</name>
    <dbReference type="NCBI Taxonomy" id="717772"/>
    <lineage>
        <taxon>Bacteria</taxon>
        <taxon>Pseudomonadati</taxon>
        <taxon>Pseudomonadota</taxon>
        <taxon>Gammaproteobacteria</taxon>
        <taxon>Thiotrichales</taxon>
        <taxon>Piscirickettsiaceae</taxon>
        <taxon>Thiomicrospira</taxon>
    </lineage>
</organism>
<keyword evidence="5" id="KW-0819">tRNA processing</keyword>
<dbReference type="RefSeq" id="WP_006461097.1">
    <property type="nucleotide sequence ID" value="NZ_CP007030.1"/>
</dbReference>
<dbReference type="NCBIfam" id="TIGR00150">
    <property type="entry name" value="T6A_YjeE"/>
    <property type="match status" value="1"/>
</dbReference>
<evidence type="ECO:0000313" key="11">
    <source>
        <dbReference type="EMBL" id="AHF01557.1"/>
    </source>
</evidence>
<evidence type="ECO:0000256" key="6">
    <source>
        <dbReference type="ARBA" id="ARBA00022723"/>
    </source>
</evidence>
<keyword evidence="12" id="KW-1185">Reference proteome</keyword>
<dbReference type="Pfam" id="PF02367">
    <property type="entry name" value="TsaE"/>
    <property type="match status" value="1"/>
</dbReference>
<evidence type="ECO:0000256" key="2">
    <source>
        <dbReference type="ARBA" id="ARBA00007599"/>
    </source>
</evidence>
<evidence type="ECO:0000256" key="4">
    <source>
        <dbReference type="ARBA" id="ARBA00022490"/>
    </source>
</evidence>
<dbReference type="EMBL" id="CP007030">
    <property type="protein sequence ID" value="AHF01557.1"/>
    <property type="molecule type" value="Genomic_DNA"/>
</dbReference>
<keyword evidence="6" id="KW-0479">Metal-binding</keyword>
<dbReference type="Proteomes" id="UP000005380">
    <property type="component" value="Chromosome"/>
</dbReference>
<keyword evidence="4" id="KW-0963">Cytoplasm</keyword>
<evidence type="ECO:0000256" key="1">
    <source>
        <dbReference type="ARBA" id="ARBA00004496"/>
    </source>
</evidence>
<keyword evidence="8" id="KW-0067">ATP-binding</keyword>